<dbReference type="Proteomes" id="UP000294882">
    <property type="component" value="Unassembled WGS sequence"/>
</dbReference>
<evidence type="ECO:0000313" key="5">
    <source>
        <dbReference type="EMBL" id="TDU98071.1"/>
    </source>
</evidence>
<evidence type="ECO:0000313" key="7">
    <source>
        <dbReference type="Proteomes" id="UP000294882"/>
    </source>
</evidence>
<evidence type="ECO:0000256" key="1">
    <source>
        <dbReference type="ARBA" id="ARBA00006252"/>
    </source>
</evidence>
<proteinExistence type="inferred from homology"/>
<dbReference type="GO" id="GO:0005829">
    <property type="term" value="C:cytosol"/>
    <property type="evidence" value="ECO:0007669"/>
    <property type="project" value="TreeGrafter"/>
</dbReference>
<dbReference type="RefSeq" id="WP_036441828.1">
    <property type="nucleotide sequence ID" value="NZ_CP008748.1"/>
</dbReference>
<dbReference type="EMBL" id="SOCH01000002">
    <property type="protein sequence ID" value="TDU98071.1"/>
    <property type="molecule type" value="Genomic_DNA"/>
</dbReference>
<organism evidence="5 7">
    <name type="scientific">Metamycoplasma hyosynoviae</name>
    <dbReference type="NCBI Taxonomy" id="29559"/>
    <lineage>
        <taxon>Bacteria</taxon>
        <taxon>Bacillati</taxon>
        <taxon>Mycoplasmatota</taxon>
        <taxon>Mycoplasmoidales</taxon>
        <taxon>Metamycoplasmataceae</taxon>
        <taxon>Metamycoplasma</taxon>
    </lineage>
</organism>
<gene>
    <name evidence="5" type="ORF">JN03_0080</name>
    <name evidence="4" type="ORF">MHSN_03265</name>
</gene>
<keyword evidence="2" id="KW-0560">Oxidoreductase</keyword>
<keyword evidence="6" id="KW-1185">Reference proteome</keyword>
<dbReference type="Proteomes" id="UP000264882">
    <property type="component" value="Chromosome"/>
</dbReference>
<evidence type="ECO:0000313" key="6">
    <source>
        <dbReference type="Proteomes" id="UP000264882"/>
    </source>
</evidence>
<dbReference type="KEGG" id="mhyv:MHSN_03265"/>
<evidence type="ECO:0000259" key="3">
    <source>
        <dbReference type="Pfam" id="PF02525"/>
    </source>
</evidence>
<evidence type="ECO:0000313" key="4">
    <source>
        <dbReference type="EMBL" id="ASI54170.1"/>
    </source>
</evidence>
<accession>A0A063YJT6</accession>
<dbReference type="Pfam" id="PF02525">
    <property type="entry name" value="Flavodoxin_2"/>
    <property type="match status" value="1"/>
</dbReference>
<dbReference type="EMBL" id="CP008748">
    <property type="protein sequence ID" value="ASI54170.1"/>
    <property type="molecule type" value="Genomic_DNA"/>
</dbReference>
<dbReference type="OrthoDB" id="9798454at2"/>
<dbReference type="PANTHER" id="PTHR10204:SF34">
    <property type="entry name" value="NAD(P)H DEHYDROGENASE [QUINONE] 1 ISOFORM 1"/>
    <property type="match status" value="1"/>
</dbReference>
<comment type="similarity">
    <text evidence="1">Belongs to the NAD(P)H dehydrogenase (quinone) family.</text>
</comment>
<dbReference type="AlphaFoldDB" id="A0A063YJT6"/>
<sequence>MKKIYIIMSHPTVDSFNGKLAEAYRKKLETLNFEVRQTNLIDLKFDLNLRKTSKLEPDLIKAQEDIKWADEIIFFYPLWWGNFPALLKGFIDRVFIPGFSHKYHENNPLWDKLLKGKTARIFRTCDAPNWFISLLYKNSDLNSLKNGVCWFTGIKVKQVVKIDKLVYRNQTNREKLINKIINKIK</sequence>
<feature type="domain" description="Flavodoxin-like fold" evidence="3">
    <location>
        <begin position="2"/>
        <end position="177"/>
    </location>
</feature>
<reference evidence="4 6" key="1">
    <citation type="submission" date="2014-06" db="EMBL/GenBank/DDBJ databases">
        <title>The Whole Genome Sequence of Mycoplasma hyosynoviae strain ATCC 27095.</title>
        <authorList>
            <person name="Calcutt M.J."/>
            <person name="Foecking M.F."/>
        </authorList>
    </citation>
    <scope>NUCLEOTIDE SEQUENCE [LARGE SCALE GENOMIC DNA]</scope>
    <source>
        <strain evidence="4 6">M60</strain>
    </source>
</reference>
<dbReference type="SUPFAM" id="SSF52218">
    <property type="entry name" value="Flavoproteins"/>
    <property type="match status" value="1"/>
</dbReference>
<protein>
    <submittedName>
        <fullName evidence="5">Putative NADPH-quinone reductase</fullName>
    </submittedName>
</protein>
<dbReference type="InterPro" id="IPR003680">
    <property type="entry name" value="Flavodoxin_fold"/>
</dbReference>
<evidence type="ECO:0000256" key="2">
    <source>
        <dbReference type="ARBA" id="ARBA00023002"/>
    </source>
</evidence>
<reference evidence="5 7" key="2">
    <citation type="submission" date="2019-03" db="EMBL/GenBank/DDBJ databases">
        <title>Genomic Encyclopedia of Archaeal and Bacterial Type Strains, Phase II (KMG-II): from individual species to whole genera.</title>
        <authorList>
            <person name="Goeker M."/>
        </authorList>
    </citation>
    <scope>NUCLEOTIDE SEQUENCE [LARGE SCALE GENOMIC DNA]</scope>
    <source>
        <strain evidence="5 7">ATCC 25591</strain>
    </source>
</reference>
<dbReference type="InterPro" id="IPR029039">
    <property type="entry name" value="Flavoprotein-like_sf"/>
</dbReference>
<dbReference type="Gene3D" id="3.40.50.360">
    <property type="match status" value="1"/>
</dbReference>
<dbReference type="GO" id="GO:0003955">
    <property type="term" value="F:NAD(P)H dehydrogenase (quinone) activity"/>
    <property type="evidence" value="ECO:0007669"/>
    <property type="project" value="TreeGrafter"/>
</dbReference>
<dbReference type="PANTHER" id="PTHR10204">
    <property type="entry name" value="NAD P H OXIDOREDUCTASE-RELATED"/>
    <property type="match status" value="1"/>
</dbReference>
<dbReference type="InterPro" id="IPR051545">
    <property type="entry name" value="NAD(P)H_dehydrogenase_qn"/>
</dbReference>
<name>A0A063YJT6_9BACT</name>